<keyword evidence="2" id="KW-0433">Leucine-rich repeat</keyword>
<dbReference type="EMBL" id="GEZM01070660">
    <property type="protein sequence ID" value="JAV66355.1"/>
    <property type="molecule type" value="Transcribed_RNA"/>
</dbReference>
<dbReference type="PROSITE" id="PS51450">
    <property type="entry name" value="LRR"/>
    <property type="match status" value="1"/>
</dbReference>
<evidence type="ECO:0008006" key="10">
    <source>
        <dbReference type="Google" id="ProtNLM"/>
    </source>
</evidence>
<dbReference type="EMBL" id="GEZM01070661">
    <property type="protein sequence ID" value="JAV66353.1"/>
    <property type="molecule type" value="Transcribed_RNA"/>
</dbReference>
<keyword evidence="5" id="KW-0677">Repeat</keyword>
<dbReference type="PANTHER" id="PTHR45773:SF10">
    <property type="match status" value="1"/>
</dbReference>
<dbReference type="GO" id="GO:0007409">
    <property type="term" value="P:axonogenesis"/>
    <property type="evidence" value="ECO:0007669"/>
    <property type="project" value="TreeGrafter"/>
</dbReference>
<dbReference type="InterPro" id="IPR003591">
    <property type="entry name" value="Leu-rich_rpt_typical-subtyp"/>
</dbReference>
<evidence type="ECO:0000256" key="5">
    <source>
        <dbReference type="ARBA" id="ARBA00022737"/>
    </source>
</evidence>
<evidence type="ECO:0000256" key="6">
    <source>
        <dbReference type="ARBA" id="ARBA00022989"/>
    </source>
</evidence>
<dbReference type="Pfam" id="PF13855">
    <property type="entry name" value="LRR_8"/>
    <property type="match status" value="1"/>
</dbReference>
<dbReference type="Gene3D" id="3.80.10.10">
    <property type="entry name" value="Ribonuclease Inhibitor"/>
    <property type="match status" value="2"/>
</dbReference>
<dbReference type="InterPro" id="IPR001611">
    <property type="entry name" value="Leu-rich_rpt"/>
</dbReference>
<name>A0A1Y1L310_PHOPY</name>
<organism evidence="9">
    <name type="scientific">Photinus pyralis</name>
    <name type="common">Common eastern firefly</name>
    <name type="synonym">Lampyris pyralis</name>
    <dbReference type="NCBI Taxonomy" id="7054"/>
    <lineage>
        <taxon>Eukaryota</taxon>
        <taxon>Metazoa</taxon>
        <taxon>Ecdysozoa</taxon>
        <taxon>Arthropoda</taxon>
        <taxon>Hexapoda</taxon>
        <taxon>Insecta</taxon>
        <taxon>Pterygota</taxon>
        <taxon>Neoptera</taxon>
        <taxon>Endopterygota</taxon>
        <taxon>Coleoptera</taxon>
        <taxon>Polyphaga</taxon>
        <taxon>Elateriformia</taxon>
        <taxon>Elateroidea</taxon>
        <taxon>Lampyridae</taxon>
        <taxon>Lampyrinae</taxon>
        <taxon>Photinus</taxon>
    </lineage>
</organism>
<feature type="chain" id="PRO_5011907338" description="LRRCT domain-containing protein" evidence="8">
    <location>
        <begin position="20"/>
        <end position="349"/>
    </location>
</feature>
<keyword evidence="3" id="KW-0812">Transmembrane</keyword>
<evidence type="ECO:0000313" key="9">
    <source>
        <dbReference type="EMBL" id="JAV66355.1"/>
    </source>
</evidence>
<dbReference type="GO" id="GO:0051965">
    <property type="term" value="P:positive regulation of synapse assembly"/>
    <property type="evidence" value="ECO:0007669"/>
    <property type="project" value="TreeGrafter"/>
</dbReference>
<dbReference type="SMART" id="SM00369">
    <property type="entry name" value="LRR_TYP"/>
    <property type="match status" value="7"/>
</dbReference>
<dbReference type="PANTHER" id="PTHR45773">
    <property type="entry name" value="SLIT AND NTRK-LIKE PROTEIN 4-RELATED"/>
    <property type="match status" value="1"/>
</dbReference>
<evidence type="ECO:0000256" key="7">
    <source>
        <dbReference type="ARBA" id="ARBA00023136"/>
    </source>
</evidence>
<evidence type="ECO:0000256" key="8">
    <source>
        <dbReference type="SAM" id="SignalP"/>
    </source>
</evidence>
<protein>
    <recommendedName>
        <fullName evidence="10">LRRCT domain-containing protein</fullName>
    </recommendedName>
</protein>
<evidence type="ECO:0000256" key="3">
    <source>
        <dbReference type="ARBA" id="ARBA00022692"/>
    </source>
</evidence>
<keyword evidence="6" id="KW-1133">Transmembrane helix</keyword>
<reference evidence="9" key="1">
    <citation type="journal article" date="2016" name="Sci. Rep.">
        <title>Molecular characterization of firefly nuptial gifts: a multi-omics approach sheds light on postcopulatory sexual selection.</title>
        <authorList>
            <person name="Al-Wathiqui N."/>
            <person name="Fallon T.R."/>
            <person name="South A."/>
            <person name="Weng J.K."/>
            <person name="Lewis S.M."/>
        </authorList>
    </citation>
    <scope>NUCLEOTIDE SEQUENCE</scope>
</reference>
<dbReference type="AlphaFoldDB" id="A0A1Y1L310"/>
<keyword evidence="7" id="KW-0472">Membrane</keyword>
<feature type="signal peptide" evidence="8">
    <location>
        <begin position="1"/>
        <end position="19"/>
    </location>
</feature>
<accession>A0A1Y1L310</accession>
<evidence type="ECO:0000256" key="1">
    <source>
        <dbReference type="ARBA" id="ARBA00004479"/>
    </source>
</evidence>
<sequence length="349" mass="40444">MNCHRLLCFLPLIITCVSAEFVCSELTFKDNVVAIHELDRTHRKTVTGCISGQSLLLKNLKRIVVKDQQIHALYRGAVSNIPHPFELTLVNNRITTIRKEAFLNIGAHSINLNCNNLKWVERYSFNNLTSLEVIDLDYNKIQTMPKCVFHNLENLTIVSIAHNALNDFDQDWFSGTPKLEMLFLNNNRLRNIPRAGFSKFENLRGITLEENWIDYIDPQAFKGTSQLNELYLSNNRIQYLDLDFSHIPSIKVFNIDGNQLTHLPLDNLKAIESSLRQLNIHANPWQCPCFDEMAHWADTHNIKMPWRCKGIDLFCYVPQQQSAQCLNRTDTDLDSNFRQFSIQNCHKIL</sequence>
<proteinExistence type="predicted"/>
<dbReference type="SUPFAM" id="SSF52058">
    <property type="entry name" value="L domain-like"/>
    <property type="match status" value="1"/>
</dbReference>
<evidence type="ECO:0000256" key="4">
    <source>
        <dbReference type="ARBA" id="ARBA00022729"/>
    </source>
</evidence>
<dbReference type="GO" id="GO:0016020">
    <property type="term" value="C:membrane"/>
    <property type="evidence" value="ECO:0007669"/>
    <property type="project" value="UniProtKB-SubCell"/>
</dbReference>
<evidence type="ECO:0000256" key="2">
    <source>
        <dbReference type="ARBA" id="ARBA00022614"/>
    </source>
</evidence>
<comment type="subcellular location">
    <subcellularLocation>
        <location evidence="1">Membrane</location>
        <topology evidence="1">Single-pass type I membrane protein</topology>
    </subcellularLocation>
</comment>
<keyword evidence="4 8" id="KW-0732">Signal</keyword>
<dbReference type="InterPro" id="IPR032675">
    <property type="entry name" value="LRR_dom_sf"/>
</dbReference>